<dbReference type="GO" id="GO:0004803">
    <property type="term" value="F:transposase activity"/>
    <property type="evidence" value="ECO:0007669"/>
    <property type="project" value="InterPro"/>
</dbReference>
<sequence>MARLPRLALAGHVHHIIQRGTDGQSIARDDDDRERWLALLGECAQAQDVAVHAYVLMPDHFHLLVTPRDAAGVSTLMQGLGRRYVRYFNDRHQRRGTLWEGRYRATVLEASRYLLPVMVHIDLNPVRAGLVGRADLYAWSSHRHYAGLQPSKLVKPHPQVWTLGNTPFAREAAYAEQVREGLSEAERDAIVAATRQGWALGDAAFVASLQKETERRLVKNRAGRPRRAPVLD</sequence>
<name>A0A7V8FRC1_9BURK</name>
<dbReference type="GO" id="GO:0006313">
    <property type="term" value="P:DNA transposition"/>
    <property type="evidence" value="ECO:0007669"/>
    <property type="project" value="InterPro"/>
</dbReference>
<dbReference type="AlphaFoldDB" id="A0A7V8FRC1"/>
<protein>
    <recommendedName>
        <fullName evidence="1">Transposase IS200-like domain-containing protein</fullName>
    </recommendedName>
</protein>
<dbReference type="Gene3D" id="3.30.70.1290">
    <property type="entry name" value="Transposase IS200-like"/>
    <property type="match status" value="1"/>
</dbReference>
<comment type="caution">
    <text evidence="2">The sequence shown here is derived from an EMBL/GenBank/DDBJ whole genome shotgun (WGS) entry which is preliminary data.</text>
</comment>
<proteinExistence type="predicted"/>
<dbReference type="Proteomes" id="UP000461670">
    <property type="component" value="Unassembled WGS sequence"/>
</dbReference>
<dbReference type="SUPFAM" id="SSF143422">
    <property type="entry name" value="Transposase IS200-like"/>
    <property type="match status" value="1"/>
</dbReference>
<evidence type="ECO:0000313" key="3">
    <source>
        <dbReference type="Proteomes" id="UP000461670"/>
    </source>
</evidence>
<dbReference type="InterPro" id="IPR002686">
    <property type="entry name" value="Transposase_17"/>
</dbReference>
<dbReference type="GO" id="GO:0003677">
    <property type="term" value="F:DNA binding"/>
    <property type="evidence" value="ECO:0007669"/>
    <property type="project" value="InterPro"/>
</dbReference>
<dbReference type="Pfam" id="PF01797">
    <property type="entry name" value="Y1_Tnp"/>
    <property type="match status" value="1"/>
</dbReference>
<organism evidence="2 3">
    <name type="scientific">Paracidovorax wautersii</name>
    <dbReference type="NCBI Taxonomy" id="1177982"/>
    <lineage>
        <taxon>Bacteria</taxon>
        <taxon>Pseudomonadati</taxon>
        <taxon>Pseudomonadota</taxon>
        <taxon>Betaproteobacteria</taxon>
        <taxon>Burkholderiales</taxon>
        <taxon>Comamonadaceae</taxon>
        <taxon>Paracidovorax</taxon>
    </lineage>
</organism>
<dbReference type="PANTHER" id="PTHR34322">
    <property type="entry name" value="TRANSPOSASE, Y1_TNP DOMAIN-CONTAINING"/>
    <property type="match status" value="1"/>
</dbReference>
<gene>
    <name evidence="2" type="ORF">GAK30_00639</name>
</gene>
<dbReference type="PANTHER" id="PTHR34322:SF2">
    <property type="entry name" value="TRANSPOSASE IS200-LIKE DOMAIN-CONTAINING PROTEIN"/>
    <property type="match status" value="1"/>
</dbReference>
<dbReference type="InterPro" id="IPR036515">
    <property type="entry name" value="Transposase_17_sf"/>
</dbReference>
<dbReference type="SMART" id="SM01321">
    <property type="entry name" value="Y1_Tnp"/>
    <property type="match status" value="1"/>
</dbReference>
<evidence type="ECO:0000259" key="1">
    <source>
        <dbReference type="SMART" id="SM01321"/>
    </source>
</evidence>
<dbReference type="EMBL" id="WNDQ01000006">
    <property type="protein sequence ID" value="KAF1023186.1"/>
    <property type="molecule type" value="Genomic_DNA"/>
</dbReference>
<evidence type="ECO:0000313" key="2">
    <source>
        <dbReference type="EMBL" id="KAF1023186.1"/>
    </source>
</evidence>
<feature type="domain" description="Transposase IS200-like" evidence="1">
    <location>
        <begin position="9"/>
        <end position="124"/>
    </location>
</feature>
<accession>A0A7V8FRC1</accession>
<reference evidence="3" key="1">
    <citation type="journal article" date="2020" name="MBio">
        <title>Horizontal gene transfer to a defensive symbiont with a reduced genome amongst a multipartite beetle microbiome.</title>
        <authorList>
            <person name="Waterworth S.C."/>
            <person name="Florez L.V."/>
            <person name="Rees E.R."/>
            <person name="Hertweck C."/>
            <person name="Kaltenpoth M."/>
            <person name="Kwan J.C."/>
        </authorList>
    </citation>
    <scope>NUCLEOTIDE SEQUENCE [LARGE SCALE GENOMIC DNA]</scope>
</reference>